<name>A0A2P6NP10_9EUKA</name>
<evidence type="ECO:0000313" key="5">
    <source>
        <dbReference type="Proteomes" id="UP000241769"/>
    </source>
</evidence>
<keyword evidence="2" id="KW-0175">Coiled coil</keyword>
<dbReference type="OrthoDB" id="294251at2759"/>
<evidence type="ECO:0000256" key="2">
    <source>
        <dbReference type="SAM" id="Coils"/>
    </source>
</evidence>
<dbReference type="Gene3D" id="1.10.8.270">
    <property type="entry name" value="putative rabgap domain of human tbc1 domain family member 14 like domains"/>
    <property type="match status" value="1"/>
</dbReference>
<dbReference type="GO" id="GO:0031267">
    <property type="term" value="F:small GTPase binding"/>
    <property type="evidence" value="ECO:0007669"/>
    <property type="project" value="TreeGrafter"/>
</dbReference>
<accession>A0A2P6NP10</accession>
<dbReference type="InParanoid" id="A0A2P6NP10"/>
<evidence type="ECO:0000259" key="3">
    <source>
        <dbReference type="PROSITE" id="PS50086"/>
    </source>
</evidence>
<proteinExistence type="predicted"/>
<evidence type="ECO:0000256" key="1">
    <source>
        <dbReference type="ARBA" id="ARBA00022468"/>
    </source>
</evidence>
<dbReference type="InterPro" id="IPR050302">
    <property type="entry name" value="Rab_GAP_TBC_domain"/>
</dbReference>
<dbReference type="GO" id="GO:0005096">
    <property type="term" value="F:GTPase activator activity"/>
    <property type="evidence" value="ECO:0007669"/>
    <property type="project" value="UniProtKB-KW"/>
</dbReference>
<dbReference type="FunFam" id="1.10.8.270:FF:000001">
    <property type="entry name" value="TBC1 domain family member 1"/>
    <property type="match status" value="1"/>
</dbReference>
<gene>
    <name evidence="4" type="ORF">PROFUN_06526</name>
</gene>
<dbReference type="PANTHER" id="PTHR47219:SF9">
    <property type="entry name" value="GTPASE ACTIVATING PROTEIN AND CENTROSOME-ASSOCIATED, ISOFORM B"/>
    <property type="match status" value="1"/>
</dbReference>
<keyword evidence="5" id="KW-1185">Reference proteome</keyword>
<dbReference type="InterPro" id="IPR000195">
    <property type="entry name" value="Rab-GAP-TBC_dom"/>
</dbReference>
<comment type="caution">
    <text evidence="4">The sequence shown here is derived from an EMBL/GenBank/DDBJ whole genome shotgun (WGS) entry which is preliminary data.</text>
</comment>
<dbReference type="PANTHER" id="PTHR47219">
    <property type="entry name" value="RAB GTPASE-ACTIVATING PROTEIN 1-LIKE"/>
    <property type="match status" value="1"/>
</dbReference>
<dbReference type="EMBL" id="MDYQ01000041">
    <property type="protein sequence ID" value="PRP85692.1"/>
    <property type="molecule type" value="Genomic_DNA"/>
</dbReference>
<protein>
    <submittedName>
        <fullName evidence="4">RabGAP/TBC domain-containing protein</fullName>
    </submittedName>
</protein>
<dbReference type="Proteomes" id="UP000241769">
    <property type="component" value="Unassembled WGS sequence"/>
</dbReference>
<dbReference type="SUPFAM" id="SSF47923">
    <property type="entry name" value="Ypt/Rab-GAP domain of gyp1p"/>
    <property type="match status" value="2"/>
</dbReference>
<sequence>MDYFIAPLRTSGRAPVVDDDNQKEIARLQNDLDVLRASTVIAKHEKRELKQITRNTEVVCREFKRSLEDKKSIFDTVSLELETLKGLLAKKQKEFDQCEKECHVLQEVVDSKLKEVQDFENQITTLRDKILVNHEKQHNLEELLDSKQYREWSVLIDEWNSAGGNSITKSMLVRNKVEGRLRFGEGVPDSLRGQIWQILTPVRTVISDIELLFKSENIKSHQLYYHLLESSSTSEKVIQKDIQRSFPNEEFRHRMLEKDRIRSLFNVLKAYSNLDPSFGYCQGMNFLVGFLLLYLNQEDTFWMLCTIMYHFKMVGLFQSGKMLPYFIHYFDEEMKANLPDLKRHFVEEGISSAMFLTEWLTCMFVYNLSRGTVARLWDLFFFGNGQQELFRIGLAILQCLESDLMKGNLEEILSLTKKKAKNIPCKELMGAARRIQLLPSTIAFLNSIESQWQTNDGQRKLIVRSKKEILS</sequence>
<organism evidence="4 5">
    <name type="scientific">Planoprotostelium fungivorum</name>
    <dbReference type="NCBI Taxonomy" id="1890364"/>
    <lineage>
        <taxon>Eukaryota</taxon>
        <taxon>Amoebozoa</taxon>
        <taxon>Evosea</taxon>
        <taxon>Variosea</taxon>
        <taxon>Cavosteliida</taxon>
        <taxon>Cavosteliaceae</taxon>
        <taxon>Planoprotostelium</taxon>
    </lineage>
</organism>
<dbReference type="STRING" id="1890364.A0A2P6NP10"/>
<feature type="domain" description="Rab-GAP TBC" evidence="3">
    <location>
        <begin position="186"/>
        <end position="384"/>
    </location>
</feature>
<dbReference type="Pfam" id="PF00566">
    <property type="entry name" value="RabGAP-TBC"/>
    <property type="match status" value="1"/>
</dbReference>
<keyword evidence="1" id="KW-0343">GTPase activation</keyword>
<dbReference type="AlphaFoldDB" id="A0A2P6NP10"/>
<feature type="coiled-coil region" evidence="2">
    <location>
        <begin position="81"/>
        <end position="129"/>
    </location>
</feature>
<dbReference type="SMART" id="SM00164">
    <property type="entry name" value="TBC"/>
    <property type="match status" value="1"/>
</dbReference>
<reference evidence="4 5" key="1">
    <citation type="journal article" date="2018" name="Genome Biol. Evol.">
        <title>Multiple Roots of Fruiting Body Formation in Amoebozoa.</title>
        <authorList>
            <person name="Hillmann F."/>
            <person name="Forbes G."/>
            <person name="Novohradska S."/>
            <person name="Ferling I."/>
            <person name="Riege K."/>
            <person name="Groth M."/>
            <person name="Westermann M."/>
            <person name="Marz M."/>
            <person name="Spaller T."/>
            <person name="Winckler T."/>
            <person name="Schaap P."/>
            <person name="Glockner G."/>
        </authorList>
    </citation>
    <scope>NUCLEOTIDE SEQUENCE [LARGE SCALE GENOMIC DNA]</scope>
    <source>
        <strain evidence="4 5">Jena</strain>
    </source>
</reference>
<evidence type="ECO:0000313" key="4">
    <source>
        <dbReference type="EMBL" id="PRP85692.1"/>
    </source>
</evidence>
<dbReference type="Gene3D" id="1.10.472.80">
    <property type="entry name" value="Ypt/Rab-GAP domain of gyp1p, domain 3"/>
    <property type="match status" value="1"/>
</dbReference>
<dbReference type="PROSITE" id="PS50086">
    <property type="entry name" value="TBC_RABGAP"/>
    <property type="match status" value="1"/>
</dbReference>
<dbReference type="InterPro" id="IPR035969">
    <property type="entry name" value="Rab-GAP_TBC_sf"/>
</dbReference>